<dbReference type="GO" id="GO:0060537">
    <property type="term" value="P:muscle tissue development"/>
    <property type="evidence" value="ECO:0007669"/>
    <property type="project" value="UniProtKB-ARBA"/>
</dbReference>
<dbReference type="SMART" id="SM00132">
    <property type="entry name" value="LIM"/>
    <property type="match status" value="1"/>
</dbReference>
<dbReference type="PROSITE" id="PS50023">
    <property type="entry name" value="LIM_DOMAIN_2"/>
    <property type="match status" value="1"/>
</dbReference>
<sequence>MATKQKEKYSNAIEKQFLRASAVGMNAPGYLGINRDISVKHLCRSFGDLTSLNSEDNNSNHFQQVYRTKSVCDLRKLEQLPIYTGVSVRNLRDSYCNLIGLTTTTDSNNTQHHHNQQNQHEQPHSLMLPKRSNNIINSPHKIKAIKLNIKQFDMKSSFSKFDALQKKNMQNLQNGKGEANGQSSDQEKKCHACGKVVFQMEQVKAEKKFWHKNCFRCSVCDKNLNVDTYQSHEGVLYCKPHFKSLFAPKAVEESDEPVKPRKLEMIIRESQPIELPPDVVRSSDKSDLGLEELQQLNVRQRFQVFENYQEAKVELDKNSAANVKRSTSILSKLARFQAKGMNVGADDSLNGVSYENSSSEEEEEENDDDENQEDIELIRAKRAQKEKPMSFKEMHDIKSKFESGQLMSKEGRREERKQELQNIRSRLFMGKQAKIKEMYQQAVADSEQTITASSRMTADIDISDKAKLMKEKFEKGDAFDGESKRTMNDEDLSVFEQGIGKQSRSLFLELDATASKSPIQQSPSSATLNRMTPRQTSQTVVSSDDIVRSDSKVDDVQIETADIVSKFKFFETYKPSEKEKKQFRITPPRDGVTKLPSPESNDNHDTNTRTEQDEILELAQKSNTASKMLSKFRQLEGQKEERPMGPKPLKRFTPPPDSERRITPNEDSGPEYSDSEDEDDEECEEEEDEEQDDDPNYVKSSYKNDDEFLKAAQSAERAKQLREKFEKWEKNEIKKEMNNSSVNLFEPTADDGQMETAKSLRARFEQMQQEEPKLPNTRIKVNRFVIKDKADGCWGEEDQLTLE</sequence>
<evidence type="ECO:0000256" key="1">
    <source>
        <dbReference type="ARBA" id="ARBA00022541"/>
    </source>
</evidence>
<feature type="compositionally biased region" description="Acidic residues" evidence="8">
    <location>
        <begin position="358"/>
        <end position="373"/>
    </location>
</feature>
<evidence type="ECO:0000256" key="5">
    <source>
        <dbReference type="ARBA" id="ARBA00023038"/>
    </source>
</evidence>
<feature type="region of interest" description="Disordered" evidence="8">
    <location>
        <begin position="344"/>
        <end position="373"/>
    </location>
</feature>
<dbReference type="Pfam" id="PF00412">
    <property type="entry name" value="LIM"/>
    <property type="match status" value="1"/>
</dbReference>
<organism evidence="10 11">
    <name type="scientific">Clunio marinus</name>
    <dbReference type="NCBI Taxonomy" id="568069"/>
    <lineage>
        <taxon>Eukaryota</taxon>
        <taxon>Metazoa</taxon>
        <taxon>Ecdysozoa</taxon>
        <taxon>Arthropoda</taxon>
        <taxon>Hexapoda</taxon>
        <taxon>Insecta</taxon>
        <taxon>Pterygota</taxon>
        <taxon>Neoptera</taxon>
        <taxon>Endopterygota</taxon>
        <taxon>Diptera</taxon>
        <taxon>Nematocera</taxon>
        <taxon>Chironomoidea</taxon>
        <taxon>Chironomidae</taxon>
        <taxon>Clunio</taxon>
    </lineage>
</organism>
<feature type="region of interest" description="Disordered" evidence="8">
    <location>
        <begin position="576"/>
        <end position="705"/>
    </location>
</feature>
<evidence type="ECO:0000256" key="7">
    <source>
        <dbReference type="SAM" id="Coils"/>
    </source>
</evidence>
<accession>A0A1J1IJL1</accession>
<dbReference type="GO" id="GO:0046872">
    <property type="term" value="F:metal ion binding"/>
    <property type="evidence" value="ECO:0007669"/>
    <property type="project" value="UniProtKB-KW"/>
</dbReference>
<keyword evidence="3" id="KW-0677">Repeat</keyword>
<dbReference type="AlphaFoldDB" id="A0A1J1IJL1"/>
<name>A0A1J1IJL1_9DIPT</name>
<protein>
    <submittedName>
        <fullName evidence="10">CLUMA_CG012184, isoform A</fullName>
    </submittedName>
</protein>
<dbReference type="CDD" id="cd09445">
    <property type="entry name" value="LIM_Mical_like_2"/>
    <property type="match status" value="1"/>
</dbReference>
<feature type="compositionally biased region" description="Basic and acidic residues" evidence="8">
    <location>
        <begin position="601"/>
        <end position="612"/>
    </location>
</feature>
<keyword evidence="2 6" id="KW-0479">Metal-binding</keyword>
<keyword evidence="5 6" id="KW-0440">LIM domain</keyword>
<feature type="region of interest" description="Disordered" evidence="8">
    <location>
        <begin position="514"/>
        <end position="551"/>
    </location>
</feature>
<evidence type="ECO:0000256" key="3">
    <source>
        <dbReference type="ARBA" id="ARBA00022737"/>
    </source>
</evidence>
<dbReference type="FunFam" id="2.10.110.10:FF:000001">
    <property type="entry name" value="Cysteine and glycine-rich protein 1"/>
    <property type="match status" value="1"/>
</dbReference>
<reference evidence="10 11" key="1">
    <citation type="submission" date="2015-04" db="EMBL/GenBank/DDBJ databases">
        <authorList>
            <person name="Syromyatnikov M.Y."/>
            <person name="Popov V.N."/>
        </authorList>
    </citation>
    <scope>NUCLEOTIDE SEQUENCE [LARGE SCALE GENOMIC DNA]</scope>
</reference>
<feature type="compositionally biased region" description="Polar residues" evidence="8">
    <location>
        <begin position="514"/>
        <end position="539"/>
    </location>
</feature>
<keyword evidence="4 6" id="KW-0862">Zinc</keyword>
<dbReference type="GO" id="GO:0007517">
    <property type="term" value="P:muscle organ development"/>
    <property type="evidence" value="ECO:0007669"/>
    <property type="project" value="UniProtKB-KW"/>
</dbReference>
<dbReference type="EMBL" id="CVRI01000048">
    <property type="protein sequence ID" value="CRK98633.1"/>
    <property type="molecule type" value="Genomic_DNA"/>
</dbReference>
<evidence type="ECO:0000256" key="4">
    <source>
        <dbReference type="ARBA" id="ARBA00022833"/>
    </source>
</evidence>
<keyword evidence="7" id="KW-0175">Coiled coil</keyword>
<dbReference type="Proteomes" id="UP000183832">
    <property type="component" value="Unassembled WGS sequence"/>
</dbReference>
<feature type="compositionally biased region" description="Basic and acidic residues" evidence="8">
    <location>
        <begin position="633"/>
        <end position="644"/>
    </location>
</feature>
<feature type="compositionally biased region" description="Acidic residues" evidence="8">
    <location>
        <begin position="673"/>
        <end position="695"/>
    </location>
</feature>
<dbReference type="GO" id="GO:0030018">
    <property type="term" value="C:Z disc"/>
    <property type="evidence" value="ECO:0007669"/>
    <property type="project" value="UniProtKB-ARBA"/>
</dbReference>
<evidence type="ECO:0000256" key="8">
    <source>
        <dbReference type="SAM" id="MobiDB-lite"/>
    </source>
</evidence>
<dbReference type="PROSITE" id="PS00478">
    <property type="entry name" value="LIM_DOMAIN_1"/>
    <property type="match status" value="1"/>
</dbReference>
<gene>
    <name evidence="10" type="ORF">CLUMA_CG012184</name>
</gene>
<evidence type="ECO:0000259" key="9">
    <source>
        <dbReference type="PROSITE" id="PS50023"/>
    </source>
</evidence>
<dbReference type="STRING" id="568069.A0A1J1IJL1"/>
<feature type="coiled-coil region" evidence="7">
    <location>
        <begin position="711"/>
        <end position="738"/>
    </location>
</feature>
<evidence type="ECO:0000256" key="2">
    <source>
        <dbReference type="ARBA" id="ARBA00022723"/>
    </source>
</evidence>
<dbReference type="Gene3D" id="2.10.110.10">
    <property type="entry name" value="Cysteine Rich Protein"/>
    <property type="match status" value="1"/>
</dbReference>
<dbReference type="OrthoDB" id="25654at2759"/>
<dbReference type="InterPro" id="IPR001781">
    <property type="entry name" value="Znf_LIM"/>
</dbReference>
<dbReference type="SUPFAM" id="SSF57716">
    <property type="entry name" value="Glucocorticoid receptor-like (DNA-binding domain)"/>
    <property type="match status" value="2"/>
</dbReference>
<evidence type="ECO:0000256" key="6">
    <source>
        <dbReference type="PROSITE-ProRule" id="PRU00125"/>
    </source>
</evidence>
<keyword evidence="11" id="KW-1185">Reference proteome</keyword>
<dbReference type="PANTHER" id="PTHR24206">
    <property type="entry name" value="OS06G0237300 PROTEIN"/>
    <property type="match status" value="1"/>
</dbReference>
<feature type="domain" description="LIM zinc-binding" evidence="9">
    <location>
        <begin position="188"/>
        <end position="248"/>
    </location>
</feature>
<evidence type="ECO:0000313" key="11">
    <source>
        <dbReference type="Proteomes" id="UP000183832"/>
    </source>
</evidence>
<evidence type="ECO:0000313" key="10">
    <source>
        <dbReference type="EMBL" id="CRK98633.1"/>
    </source>
</evidence>
<keyword evidence="1" id="KW-0517">Myogenesis</keyword>
<proteinExistence type="predicted"/>